<dbReference type="GO" id="GO:0019171">
    <property type="term" value="F:(3R)-hydroxyacyl-[acyl-carrier-protein] dehydratase activity"/>
    <property type="evidence" value="ECO:0007669"/>
    <property type="project" value="TreeGrafter"/>
</dbReference>
<evidence type="ECO:0000313" key="1">
    <source>
        <dbReference type="EMBL" id="ARU56241.1"/>
    </source>
</evidence>
<sequence length="287" mass="32228">MTSIPLEHIDLPRLTSWIGKTETQTDDITLFPAKALAAALDHHLLIDKGDELPPFWEWLYFLPTPRASATGADGHPQKGGFLPPVPLPRRMWAAGEVSQQRPIRVGLPATRNSKIESVDLKQGKSGTLIFVKVHHSISQNEEICVSQIQNIVYREHPAPDAPLPPPQSPPANPDWQLAISADPVLLFRYSALTYNGHRIHYDRTYATEQEFYPGLVVHGPLLVTLLLNQFQKQHPEIKIANYNFKAVRPTFDQNRIGLAGKLNDNTFELWSSDQDNALCMKIQGTLK</sequence>
<dbReference type="InterPro" id="IPR029069">
    <property type="entry name" value="HotDog_dom_sf"/>
</dbReference>
<dbReference type="Gene3D" id="3.10.129.10">
    <property type="entry name" value="Hotdog Thioesterase"/>
    <property type="match status" value="1"/>
</dbReference>
<dbReference type="SUPFAM" id="SSF54637">
    <property type="entry name" value="Thioesterase/thiol ester dehydrase-isomerase"/>
    <property type="match status" value="1"/>
</dbReference>
<evidence type="ECO:0000313" key="2">
    <source>
        <dbReference type="Proteomes" id="UP000196027"/>
    </source>
</evidence>
<dbReference type="Proteomes" id="UP000196027">
    <property type="component" value="Chromosome"/>
</dbReference>
<reference evidence="1 2" key="1">
    <citation type="submission" date="2017-05" db="EMBL/GenBank/DDBJ databases">
        <title>Genomic insights into alkan degradation activity of Oleiphilus messinensis.</title>
        <authorList>
            <person name="Kozyavkin S.A."/>
            <person name="Slesarev A.I."/>
            <person name="Golyshin P.N."/>
            <person name="Korzhenkov A."/>
            <person name="Golyshina O.N."/>
            <person name="Toshchakov S.V."/>
        </authorList>
    </citation>
    <scope>NUCLEOTIDE SEQUENCE [LARGE SCALE GENOMIC DNA]</scope>
    <source>
        <strain evidence="1 2">ME102</strain>
    </source>
</reference>
<name>A0A1Y0I717_9GAMM</name>
<accession>A0A1Y0I717</accession>
<dbReference type="InterPro" id="IPR052741">
    <property type="entry name" value="Mitochondrial_HTD2"/>
</dbReference>
<dbReference type="PANTHER" id="PTHR28152">
    <property type="entry name" value="HYDROXYACYL-THIOESTER DEHYDRATASE TYPE 2, MITOCHONDRIAL"/>
    <property type="match status" value="1"/>
</dbReference>
<organism evidence="1 2">
    <name type="scientific">Oleiphilus messinensis</name>
    <dbReference type="NCBI Taxonomy" id="141451"/>
    <lineage>
        <taxon>Bacteria</taxon>
        <taxon>Pseudomonadati</taxon>
        <taxon>Pseudomonadota</taxon>
        <taxon>Gammaproteobacteria</taxon>
        <taxon>Oceanospirillales</taxon>
        <taxon>Oleiphilaceae</taxon>
        <taxon>Oleiphilus</taxon>
    </lineage>
</organism>
<protein>
    <submittedName>
        <fullName evidence="1">Transcriptional regulator LysR family</fullName>
    </submittedName>
</protein>
<dbReference type="RefSeq" id="WP_087461254.1">
    <property type="nucleotide sequence ID" value="NZ_CP021425.1"/>
</dbReference>
<dbReference type="KEGG" id="ome:OLMES_2171"/>
<proteinExistence type="predicted"/>
<dbReference type="EMBL" id="CP021425">
    <property type="protein sequence ID" value="ARU56241.1"/>
    <property type="molecule type" value="Genomic_DNA"/>
</dbReference>
<dbReference type="OrthoDB" id="7183822at2"/>
<dbReference type="AlphaFoldDB" id="A0A1Y0I717"/>
<keyword evidence="2" id="KW-1185">Reference proteome</keyword>
<gene>
    <name evidence="1" type="ORF">OLMES_2171</name>
</gene>
<dbReference type="PANTHER" id="PTHR28152:SF1">
    <property type="entry name" value="HYDROXYACYL-THIOESTER DEHYDRATASE TYPE 2, MITOCHONDRIAL"/>
    <property type="match status" value="1"/>
</dbReference>